<sequence length="949" mass="105469">MASRSRDDYTAACICALPLELAAACAMLDERHDPLPLEPNSRDNNNYVLGRVKDHNVVVACLPYGVTGTVSAARLVNQMLSTFRYIKFGLMIGIGGGAPSSANDIRLGDIVVGSPRGLHGGVIQYDFGKTLQHGRFERTGMLNKPPEVLLTALSNIQARHYMEGHKIETTIREMVAKYPLMGFQYARPAEETDRLYRSDYEHPESQATCSSCGSEQAVLRPLRDSKVMQPYIHYGLIASGDQVVKNGGMRDKLRRELDVLCFEMEAAGLVDSFPCLVIRGISDYADSHKNDLWQGYAAATAAAYAKELMQVMPAERSAHSIFGKGVDSTTGAVDVRFRVQEWLSPASFTDDLYNHEKECMDGSCDWSLAKYQVQTFLTSRASNILRIGGAPGSGKSTLTAFLIRNIIGSSTGPVIYFFCKDTGEGRSEPFQALRTLLSQLLVLVDGDHLYGSMDKLRVQSGQKHAKSVATLLGAFQHALTFLPDAGLPFWVVIDGLDECNNGCLLAAALADSLNATRRPFKLLFASREEPDILDVFRRLDEQVATLKHAEVLELSILPSYVRRPVTAYVKQRISQIRHIKTTALGPEVIVEVAAAADGSWLYARLMIDEIQRLPSAASVVRHLRAIPGGLVDLYRTIFSTLENTFSSVELNFSQQLFLWIDLQDFVQVGRGELDAEILDIVFQAADSGEKVFDPIELAKALCAPLVALRTIHKQGHNSTETAVRVTLVHHTAMQFVRQSAERDPLSPTPTILKPQVLKALYRARTAVWYFSNSDKATSLLHFLTANRARYYYSKESCYFEMAYALWDAFFLRDLPAGLDESDLESASVLMNELTDFLLSSREHCLKWIEIATIINYEGGFKKLYGNVCATLMAAQESLDKRGGQRSLPAYKDFAVARMQFFSDYAYVISTTGPADRLQRTAPDGFDNRPLALDLMRIGRRWAHLCSVRV</sequence>
<dbReference type="Gene3D" id="3.40.50.300">
    <property type="entry name" value="P-loop containing nucleotide triphosphate hydrolases"/>
    <property type="match status" value="1"/>
</dbReference>
<dbReference type="Gene3D" id="3.40.50.1580">
    <property type="entry name" value="Nucleoside phosphorylase domain"/>
    <property type="match status" value="1"/>
</dbReference>
<dbReference type="GO" id="GO:0009116">
    <property type="term" value="P:nucleoside metabolic process"/>
    <property type="evidence" value="ECO:0007669"/>
    <property type="project" value="InterPro"/>
</dbReference>
<dbReference type="PANTHER" id="PTHR46082">
    <property type="entry name" value="ATP/GTP-BINDING PROTEIN-RELATED"/>
    <property type="match status" value="1"/>
</dbReference>
<dbReference type="GeneID" id="38111067"/>
<dbReference type="OrthoDB" id="194358at2759"/>
<dbReference type="Pfam" id="PF01048">
    <property type="entry name" value="PNP_UDP_1"/>
    <property type="match status" value="1"/>
</dbReference>
<evidence type="ECO:0000313" key="4">
    <source>
        <dbReference type="EMBL" id="RDW93375.1"/>
    </source>
</evidence>
<dbReference type="SUPFAM" id="SSF53167">
    <property type="entry name" value="Purine and uridine phosphorylases"/>
    <property type="match status" value="1"/>
</dbReference>
<evidence type="ECO:0000259" key="2">
    <source>
        <dbReference type="Pfam" id="PF01048"/>
    </source>
</evidence>
<dbReference type="PANTHER" id="PTHR46082:SF11">
    <property type="entry name" value="AAA+ ATPASE DOMAIN-CONTAINING PROTEIN-RELATED"/>
    <property type="match status" value="1"/>
</dbReference>
<accession>A0A3D8T497</accession>
<proteinExistence type="predicted"/>
<dbReference type="EMBL" id="PVWQ01000001">
    <property type="protein sequence ID" value="RDW93375.1"/>
    <property type="molecule type" value="Genomic_DNA"/>
</dbReference>
<dbReference type="STRING" id="1810919.A0A3D8T497"/>
<dbReference type="InterPro" id="IPR027417">
    <property type="entry name" value="P-loop_NTPase"/>
</dbReference>
<dbReference type="InterPro" id="IPR000845">
    <property type="entry name" value="Nucleoside_phosphorylase_d"/>
</dbReference>
<dbReference type="InterPro" id="IPR056884">
    <property type="entry name" value="NPHP3-like_N"/>
</dbReference>
<evidence type="ECO:0000259" key="3">
    <source>
        <dbReference type="Pfam" id="PF24883"/>
    </source>
</evidence>
<dbReference type="Pfam" id="PF24883">
    <property type="entry name" value="NPHP3_N"/>
    <property type="match status" value="1"/>
</dbReference>
<dbReference type="SUPFAM" id="SSF52540">
    <property type="entry name" value="P-loop containing nucleoside triphosphate hydrolases"/>
    <property type="match status" value="1"/>
</dbReference>
<dbReference type="AlphaFoldDB" id="A0A3D8T497"/>
<name>A0A3D8T497_9EURO</name>
<evidence type="ECO:0000313" key="5">
    <source>
        <dbReference type="Proteomes" id="UP000256690"/>
    </source>
</evidence>
<reference evidence="4 5" key="1">
    <citation type="journal article" date="2018" name="IMA Fungus">
        <title>IMA Genome-F 9: Draft genome sequence of Annulohypoxylon stygium, Aspergillus mulundensis, Berkeleyomyces basicola (syn. Thielaviopsis basicola), Ceratocystis smalleyi, two Cercospora beticola strains, Coleophoma cylindrospora, Fusarium fracticaudum, Phialophora cf. hyalina, and Morchella septimelata.</title>
        <authorList>
            <person name="Wingfield B.D."/>
            <person name="Bills G.F."/>
            <person name="Dong Y."/>
            <person name="Huang W."/>
            <person name="Nel W.J."/>
            <person name="Swalarsk-Parry B.S."/>
            <person name="Vaghefi N."/>
            <person name="Wilken P.M."/>
            <person name="An Z."/>
            <person name="de Beer Z.W."/>
            <person name="De Vos L."/>
            <person name="Chen L."/>
            <person name="Duong T.A."/>
            <person name="Gao Y."/>
            <person name="Hammerbacher A."/>
            <person name="Kikkert J.R."/>
            <person name="Li Y."/>
            <person name="Li H."/>
            <person name="Li K."/>
            <person name="Li Q."/>
            <person name="Liu X."/>
            <person name="Ma X."/>
            <person name="Naidoo K."/>
            <person name="Pethybridge S.J."/>
            <person name="Sun J."/>
            <person name="Steenkamp E.T."/>
            <person name="van der Nest M.A."/>
            <person name="van Wyk S."/>
            <person name="Wingfield M.J."/>
            <person name="Xiong C."/>
            <person name="Yue Q."/>
            <person name="Zhang X."/>
        </authorList>
    </citation>
    <scope>NUCLEOTIDE SEQUENCE [LARGE SCALE GENOMIC DNA]</scope>
    <source>
        <strain evidence="4 5">DSM 5745</strain>
    </source>
</reference>
<dbReference type="InterPro" id="IPR053137">
    <property type="entry name" value="NLR-like"/>
</dbReference>
<organism evidence="4 5">
    <name type="scientific">Aspergillus mulundensis</name>
    <dbReference type="NCBI Taxonomy" id="1810919"/>
    <lineage>
        <taxon>Eukaryota</taxon>
        <taxon>Fungi</taxon>
        <taxon>Dikarya</taxon>
        <taxon>Ascomycota</taxon>
        <taxon>Pezizomycotina</taxon>
        <taxon>Eurotiomycetes</taxon>
        <taxon>Eurotiomycetidae</taxon>
        <taxon>Eurotiales</taxon>
        <taxon>Aspergillaceae</taxon>
        <taxon>Aspergillus</taxon>
        <taxon>Aspergillus subgen. Nidulantes</taxon>
    </lineage>
</organism>
<dbReference type="GO" id="GO:0003824">
    <property type="term" value="F:catalytic activity"/>
    <property type="evidence" value="ECO:0007669"/>
    <property type="project" value="InterPro"/>
</dbReference>
<dbReference type="Proteomes" id="UP000256690">
    <property type="component" value="Unassembled WGS sequence"/>
</dbReference>
<keyword evidence="5" id="KW-1185">Reference proteome</keyword>
<keyword evidence="1" id="KW-0677">Repeat</keyword>
<protein>
    <submittedName>
        <fullName evidence="4">Uncharacterized protein</fullName>
    </submittedName>
</protein>
<comment type="caution">
    <text evidence="4">The sequence shown here is derived from an EMBL/GenBank/DDBJ whole genome shotgun (WGS) entry which is preliminary data.</text>
</comment>
<feature type="domain" description="Nucleoside phosphorylase" evidence="2">
    <location>
        <begin position="11"/>
        <end position="302"/>
    </location>
</feature>
<gene>
    <name evidence="4" type="ORF">DSM5745_00697</name>
</gene>
<evidence type="ECO:0000256" key="1">
    <source>
        <dbReference type="ARBA" id="ARBA00022737"/>
    </source>
</evidence>
<dbReference type="RefSeq" id="XP_026608558.1">
    <property type="nucleotide sequence ID" value="XM_026742713.1"/>
</dbReference>
<feature type="domain" description="Nephrocystin 3-like N-terminal" evidence="3">
    <location>
        <begin position="362"/>
        <end position="527"/>
    </location>
</feature>
<dbReference type="InterPro" id="IPR035994">
    <property type="entry name" value="Nucleoside_phosphorylase_sf"/>
</dbReference>